<accession>A0A4Z2BKY6</accession>
<feature type="compositionally biased region" description="Polar residues" evidence="3">
    <location>
        <begin position="198"/>
        <end position="207"/>
    </location>
</feature>
<dbReference type="Proteomes" id="UP000516260">
    <property type="component" value="Chromosome 20"/>
</dbReference>
<dbReference type="PROSITE" id="PS50231">
    <property type="entry name" value="RICIN_B_LECTIN"/>
    <property type="match status" value="1"/>
</dbReference>
<dbReference type="PROSITE" id="PS50915">
    <property type="entry name" value="CRYSTALLIN_BETA_GAMMA"/>
    <property type="match status" value="8"/>
</dbReference>
<feature type="domain" description="Beta/gamma crystallin 'Greek key'" evidence="4">
    <location>
        <begin position="1693"/>
        <end position="1739"/>
    </location>
</feature>
<dbReference type="SMART" id="SM00458">
    <property type="entry name" value="RICIN"/>
    <property type="match status" value="1"/>
</dbReference>
<reference evidence="5 6" key="1">
    <citation type="submission" date="2019-04" db="EMBL/GenBank/DDBJ databases">
        <title>The sequence and de novo assembly of Takifugu bimaculatus genome using PacBio and Hi-C technologies.</title>
        <authorList>
            <person name="Xu P."/>
            <person name="Liu B."/>
            <person name="Zhou Z."/>
        </authorList>
    </citation>
    <scope>NUCLEOTIDE SEQUENCE [LARGE SCALE GENOMIC DNA]</scope>
    <source>
        <strain evidence="5">TB-2018</strain>
        <tissue evidence="5">Muscle</tissue>
    </source>
</reference>
<evidence type="ECO:0000313" key="5">
    <source>
        <dbReference type="EMBL" id="TNM93021.1"/>
    </source>
</evidence>
<feature type="region of interest" description="Disordered" evidence="3">
    <location>
        <begin position="1553"/>
        <end position="1580"/>
    </location>
</feature>
<feature type="domain" description="Beta/gamma crystallin 'Greek key'" evidence="4">
    <location>
        <begin position="1740"/>
        <end position="1782"/>
    </location>
</feature>
<feature type="compositionally biased region" description="Polar residues" evidence="3">
    <location>
        <begin position="1557"/>
        <end position="1573"/>
    </location>
</feature>
<evidence type="ECO:0000256" key="2">
    <source>
        <dbReference type="ARBA" id="ARBA00022737"/>
    </source>
</evidence>
<evidence type="ECO:0000256" key="1">
    <source>
        <dbReference type="ARBA" id="ARBA00009646"/>
    </source>
</evidence>
<feature type="domain" description="Beta/gamma crystallin 'Greek key'" evidence="4">
    <location>
        <begin position="1886"/>
        <end position="1923"/>
    </location>
</feature>
<evidence type="ECO:0000313" key="6">
    <source>
        <dbReference type="Proteomes" id="UP000516260"/>
    </source>
</evidence>
<proteinExistence type="inferred from homology"/>
<feature type="compositionally biased region" description="Polar residues" evidence="3">
    <location>
        <begin position="884"/>
        <end position="893"/>
    </location>
</feature>
<name>A0A4Z2BKY6_9TELE</name>
<dbReference type="SMART" id="SM00247">
    <property type="entry name" value="XTALbg"/>
    <property type="match status" value="6"/>
</dbReference>
<dbReference type="InterPro" id="IPR035992">
    <property type="entry name" value="Ricin_B-like_lectins"/>
</dbReference>
<feature type="region of interest" description="Disordered" evidence="3">
    <location>
        <begin position="1176"/>
        <end position="1202"/>
    </location>
</feature>
<dbReference type="EMBL" id="SWLE01000013">
    <property type="protein sequence ID" value="TNM93021.1"/>
    <property type="molecule type" value="Genomic_DNA"/>
</dbReference>
<dbReference type="Gene3D" id="2.80.10.50">
    <property type="match status" value="1"/>
</dbReference>
<dbReference type="GO" id="GO:0007601">
    <property type="term" value="P:visual perception"/>
    <property type="evidence" value="ECO:0007669"/>
    <property type="project" value="TreeGrafter"/>
</dbReference>
<feature type="region of interest" description="Disordered" evidence="3">
    <location>
        <begin position="1023"/>
        <end position="1072"/>
    </location>
</feature>
<keyword evidence="6" id="KW-1185">Reference proteome</keyword>
<evidence type="ECO:0000259" key="4">
    <source>
        <dbReference type="PROSITE" id="PS50915"/>
    </source>
</evidence>
<dbReference type="PANTHER" id="PTHR11818:SF50">
    <property type="entry name" value="BETA_GAMMA CRYSTALLIN DOMAIN-CONTAINING PROTEIN 2"/>
    <property type="match status" value="1"/>
</dbReference>
<feature type="compositionally biased region" description="Polar residues" evidence="3">
    <location>
        <begin position="864"/>
        <end position="875"/>
    </location>
</feature>
<organism evidence="5 6">
    <name type="scientific">Takifugu bimaculatus</name>
    <dbReference type="NCBI Taxonomy" id="433685"/>
    <lineage>
        <taxon>Eukaryota</taxon>
        <taxon>Metazoa</taxon>
        <taxon>Chordata</taxon>
        <taxon>Craniata</taxon>
        <taxon>Vertebrata</taxon>
        <taxon>Euteleostomi</taxon>
        <taxon>Actinopterygii</taxon>
        <taxon>Neopterygii</taxon>
        <taxon>Teleostei</taxon>
        <taxon>Neoteleostei</taxon>
        <taxon>Acanthomorphata</taxon>
        <taxon>Eupercaria</taxon>
        <taxon>Tetraodontiformes</taxon>
        <taxon>Tetradontoidea</taxon>
        <taxon>Tetraodontidae</taxon>
        <taxon>Takifugu</taxon>
    </lineage>
</organism>
<feature type="compositionally biased region" description="Low complexity" evidence="3">
    <location>
        <begin position="149"/>
        <end position="159"/>
    </location>
</feature>
<dbReference type="Gene3D" id="2.60.20.10">
    <property type="entry name" value="Crystallins"/>
    <property type="match status" value="6"/>
</dbReference>
<dbReference type="InterPro" id="IPR001064">
    <property type="entry name" value="Beta/gamma_crystallin"/>
</dbReference>
<feature type="compositionally biased region" description="Basic and acidic residues" evidence="3">
    <location>
        <begin position="685"/>
        <end position="700"/>
    </location>
</feature>
<feature type="region of interest" description="Disordered" evidence="3">
    <location>
        <begin position="739"/>
        <end position="775"/>
    </location>
</feature>
<dbReference type="Pfam" id="PF00030">
    <property type="entry name" value="Crystall"/>
    <property type="match status" value="6"/>
</dbReference>
<dbReference type="InterPro" id="IPR011024">
    <property type="entry name" value="G_crystallin-like"/>
</dbReference>
<feature type="compositionally biased region" description="Low complexity" evidence="3">
    <location>
        <begin position="933"/>
        <end position="946"/>
    </location>
</feature>
<feature type="compositionally biased region" description="Polar residues" evidence="3">
    <location>
        <begin position="440"/>
        <end position="451"/>
    </location>
</feature>
<feature type="domain" description="Beta/gamma crystallin 'Greek key'" evidence="4">
    <location>
        <begin position="1639"/>
        <end position="1681"/>
    </location>
</feature>
<dbReference type="SUPFAM" id="SSF50370">
    <property type="entry name" value="Ricin B-like lectins"/>
    <property type="match status" value="1"/>
</dbReference>
<feature type="domain" description="Beta/gamma crystallin 'Greek key'" evidence="4">
    <location>
        <begin position="1924"/>
        <end position="1967"/>
    </location>
</feature>
<dbReference type="GO" id="GO:0002088">
    <property type="term" value="P:lens development in camera-type eye"/>
    <property type="evidence" value="ECO:0007669"/>
    <property type="project" value="TreeGrafter"/>
</dbReference>
<dbReference type="SUPFAM" id="SSF49695">
    <property type="entry name" value="gamma-Crystallin-like"/>
    <property type="match status" value="3"/>
</dbReference>
<feature type="domain" description="Beta/gamma crystallin 'Greek key'" evidence="4">
    <location>
        <begin position="2014"/>
        <end position="2055"/>
    </location>
</feature>
<feature type="compositionally biased region" description="Polar residues" evidence="3">
    <location>
        <begin position="1023"/>
        <end position="1035"/>
    </location>
</feature>
<feature type="domain" description="Beta/gamma crystallin 'Greek key'" evidence="4">
    <location>
        <begin position="1525"/>
        <end position="1592"/>
    </location>
</feature>
<protein>
    <recommendedName>
        <fullName evidence="4">Beta/gamma crystallin 'Greek key' domain-containing protein</fullName>
    </recommendedName>
</protein>
<sequence length="2191" mass="239601">MAKKSSRKSLKGLFSKSEASLDGAAERDAETEVEKKKFKLFRIKSKSKGGSGPEKAASEDQLARSAVESSQTADYAETWTHDIVFKDKRSLYATAPRSKDKDISYSELDLRKPKRFATFSFGLKKKKKKYEDNISKSTFGLHVPEPEESSQSSTPSQLSRAESDNLKTKRMLSVSQPELDTDDVFDIPSPPPVAPNHFESSFSQPPVSLNAAAELQEPRKPVGHADVPDEAPKAPLATIPELQMDTAASSEENISADENVAQSSMMAPGAAAQTGSQTPPIHPVDRPLHPSGQGGTVVDSVGSTILQHNSTRQDSAPVSEAIGGKTSGDQLQTPEGLGNPFTATADHHAVISRPEAEPASAPGETWAPEAVMSSAVGPKKTPCLVNQDEVYGALYDSLFPQSFTSEVLSSLATPPPQYSTTGQQSLTIVRTLDEYRAESTAPSHPDLSTDSAADREDPIDPDRISVPGSSRFTSYQNKAESNRGTDLQSGVPPSSLYSTAGRGKQAEPAHSPPQGKLQHFNIKENTPHTALLISAPPVFDYGTAPGRDARITHSVPTLTPVRDVVKDQTSSRAGSPSAVPQKKPVRNLERKTPAAPGDMDGFLSPSYLSVGSDDGSVMDIYYSAEEDNMESGDDEMYTMDEGGVQMEDRGKTGGLHTELQQQGDLSGRDEGTFGGRTVQKSGEGGMRDGHGSETHLPGDRKFLDVMAQMKEEGKETREEKLLAKPVEQVNKRMVCDFVPPSAEMRGQLEDSQEPQARELEREAPPNSEQLSPRQPLIYLTRRSCVSYDTRQEVIINDDSAEAKEQVLIRAEAEEGGKEGRNADSICTTSTATDTAALVTASMTHTGSAPQHNRVPQSAEWVDTITRNTGRSSNLQPAALHLTDSLHTATTVPSGSPDRPAGAQRDPSPGSATTSGTAVLSEPDWTHKMNSGFSSLSTTLSLKNSSSPPEDESKRIRKVSLIRETEARSGSPPAAAETNGGEFKWRNRFEGVSQFKPPRSEDSPLSDGSEAATCNYLDTSFSLSSHAPEQHVTSGNREGDVCTGGEGERRDEWRRSSTEWEEPAAPAEREGAPLRLKSHWQQSAYDNTLEEEDEDSERFTGVFQATLVELDSDLVALPSTPPASPDSDSLCQFDMDNLVDTLKSMGPSMRPRTTVPRPPAPVLMSSLPPIVEDTHSPASVDVPDISGAANTRGSLEHKPTESLNGLYTLPPDLGLRSTRDTRSILDLMKQEQVATRGPGSILRTPNSSVMGTSDSLLDDAQSQILNGNGLLPSSRLDNSVIFGRSVTLDQNLENKAGHRSRFRTSSLPDVPFGERLSIGAKELESGTRADPVGSRYDRFAVLLNNSTSGSLNGSEDATMRISRAPHANITSTPPSNSPTRLLSPTGSIDLHRPLASPESTLAMFGQTPVMGVGAGRVSTPILQRSFSCEASLGVQQTSLFNSIHADAPFRSQEPPPESNLPSKYRAFPDAYLTKEKDHGKLNPRPGKMYIFDRSGMCGQRFEVRSDVIDATSWELQETISIRVVRGGWVLYEKPNFKGNKIALDEGDLEITCPFSPAEHQQNGLEEGAQNQPDGQTKPESERRFIIGSIRRVVRDYSVPEISLFPEEDAEGKKVVFRDTSDDARIFGQPIKANSIIVNAGLWLVYAHPSFQGTPRVLEVGGYSNPAAWGVDQPYVGSLHPLKIGEPRVENPSEPKMVIYDKPYFSGKSRTITGNMRDFMTRTDSQQTTFMYSVGSLKVLGGIWVGYEKEGFRGHQYLLEEGDYHDWRVWGGNDSELRSARVIRADLSDPLLVMFELPEDEGEGEQEENTFEVTEAIPDVELFNYRTNTRSIHVVSGAWIAYSHVDFSGNQYILEKGFYNNCADWGSQDNRICSVQPILMALGSKVLNELILYSEPDFKGECQVFDHNQEAVSEKLVTKSCRVSGGSWVIYEEKNYSGSLYVLSEGDYPNLSSMGCPSGFTICSVKTVPVTFTVPSISLFSLECLEGREITMDSEIASLVEEGFNNHVLSIRVDSGCWVICEHSNYRGRQFFLEPLEITNWLKFSSLQTVGSLFPVRQKRRVFRIKNSERGQFLSVQGGVDEMKSGRVVVSAHVEPMSDIWYYQDGLLKNKLISTMSLQVMGTIEPGAKAVLWSETRQPIQTWITQMKGLINSVTFPGMVLDVKGGKTYDKDHVVIMPESEERPSQQWVIELL</sequence>
<dbReference type="PANTHER" id="PTHR11818">
    <property type="entry name" value="BETA/GAMMA CRYSTALLIN"/>
    <property type="match status" value="1"/>
</dbReference>
<evidence type="ECO:0000256" key="3">
    <source>
        <dbReference type="SAM" id="MobiDB-lite"/>
    </source>
</evidence>
<feature type="compositionally biased region" description="Polar residues" evidence="3">
    <location>
        <begin position="843"/>
        <end position="855"/>
    </location>
</feature>
<comment type="similarity">
    <text evidence="1">Belongs to the beta/gamma-crystallin family.</text>
</comment>
<feature type="region of interest" description="Disordered" evidence="3">
    <location>
        <begin position="45"/>
        <end position="73"/>
    </location>
</feature>
<feature type="region of interest" description="Disordered" evidence="3">
    <location>
        <begin position="433"/>
        <end position="519"/>
    </location>
</feature>
<feature type="region of interest" description="Disordered" evidence="3">
    <location>
        <begin position="560"/>
        <end position="609"/>
    </location>
</feature>
<feature type="domain" description="Beta/gamma crystallin 'Greek key'" evidence="4">
    <location>
        <begin position="1835"/>
        <end position="1877"/>
    </location>
</feature>
<keyword evidence="2" id="KW-0677">Repeat</keyword>
<feature type="compositionally biased region" description="Basic and acidic residues" evidence="3">
    <location>
        <begin position="1045"/>
        <end position="1057"/>
    </location>
</feature>
<gene>
    <name evidence="5" type="ORF">fugu_018423</name>
</gene>
<feature type="region of interest" description="Disordered" evidence="3">
    <location>
        <begin position="267"/>
        <end position="342"/>
    </location>
</feature>
<feature type="region of interest" description="Disordered" evidence="3">
    <location>
        <begin position="138"/>
        <end position="232"/>
    </location>
</feature>
<dbReference type="InterPro" id="IPR000772">
    <property type="entry name" value="Ricin_B_lectin"/>
</dbReference>
<feature type="compositionally biased region" description="Polar residues" evidence="3">
    <location>
        <begin position="467"/>
        <end position="498"/>
    </location>
</feature>
<dbReference type="InterPro" id="IPR050252">
    <property type="entry name" value="Beta/Gamma-Crystallin"/>
</dbReference>
<dbReference type="GO" id="GO:0005212">
    <property type="term" value="F:structural constituent of eye lens"/>
    <property type="evidence" value="ECO:0007669"/>
    <property type="project" value="TreeGrafter"/>
</dbReference>
<feature type="region of interest" description="Disordered" evidence="3">
    <location>
        <begin position="843"/>
        <end position="1010"/>
    </location>
</feature>
<feature type="compositionally biased region" description="Basic and acidic residues" evidence="3">
    <location>
        <begin position="452"/>
        <end position="463"/>
    </location>
</feature>
<comment type="caution">
    <text evidence="5">The sequence shown here is derived from an EMBL/GenBank/DDBJ whole genome shotgun (WGS) entry which is preliminary data.</text>
</comment>
<feature type="region of interest" description="Disordered" evidence="3">
    <location>
        <begin position="642"/>
        <end position="700"/>
    </location>
</feature>
<feature type="compositionally biased region" description="Polar residues" evidence="3">
    <location>
        <begin position="301"/>
        <end position="316"/>
    </location>
</feature>